<accession>A0A9D7HU69</accession>
<sequence length="210" mass="22998">MPTVIWFHGLSADKELHQPELERFAASGFLAVGIDSAGHGERRMPDLDSRFSQPREVTGRLFYALVAQTVAEVPRIIDTLIDRGMSDPNRIGAAGVSMGACIVYGAVATEPRICGAVALLGSPEWTHPDSPHCRADSFYPTALLSITAELDEVVPPVAARNLHDKLAARYAARPERLMYRQIAGAPHFLTPEDWLRAVGEAIAWLQRFAK</sequence>
<dbReference type="EMBL" id="JADJEV010000003">
    <property type="protein sequence ID" value="MBK6973375.1"/>
    <property type="molecule type" value="Genomic_DNA"/>
</dbReference>
<dbReference type="Gene3D" id="3.40.50.1820">
    <property type="entry name" value="alpha/beta hydrolase"/>
    <property type="match status" value="1"/>
</dbReference>
<dbReference type="AlphaFoldDB" id="A0A9D7HU69"/>
<dbReference type="SUPFAM" id="SSF53474">
    <property type="entry name" value="alpha/beta-Hydrolases"/>
    <property type="match status" value="1"/>
</dbReference>
<evidence type="ECO:0000313" key="3">
    <source>
        <dbReference type="EMBL" id="MBK6973375.1"/>
    </source>
</evidence>
<dbReference type="InterPro" id="IPR029058">
    <property type="entry name" value="AB_hydrolase_fold"/>
</dbReference>
<dbReference type="Proteomes" id="UP000807785">
    <property type="component" value="Unassembled WGS sequence"/>
</dbReference>
<dbReference type="GO" id="GO:0052689">
    <property type="term" value="F:carboxylic ester hydrolase activity"/>
    <property type="evidence" value="ECO:0007669"/>
    <property type="project" value="UniProtKB-ARBA"/>
</dbReference>
<keyword evidence="1 3" id="KW-0378">Hydrolase</keyword>
<evidence type="ECO:0000256" key="1">
    <source>
        <dbReference type="ARBA" id="ARBA00022801"/>
    </source>
</evidence>
<organism evidence="3 4">
    <name type="scientific">Candidatus Methylophosphatis roskildensis</name>
    <dbReference type="NCBI Taxonomy" id="2899263"/>
    <lineage>
        <taxon>Bacteria</taxon>
        <taxon>Pseudomonadati</taxon>
        <taxon>Pseudomonadota</taxon>
        <taxon>Betaproteobacteria</taxon>
        <taxon>Nitrosomonadales</taxon>
        <taxon>Sterolibacteriaceae</taxon>
        <taxon>Candidatus Methylophosphatis</taxon>
    </lineage>
</organism>
<dbReference type="InterPro" id="IPR022742">
    <property type="entry name" value="Hydrolase_4"/>
</dbReference>
<dbReference type="PANTHER" id="PTHR22946:SF9">
    <property type="entry name" value="POLYKETIDE TRANSFERASE AF380"/>
    <property type="match status" value="1"/>
</dbReference>
<dbReference type="PANTHER" id="PTHR22946">
    <property type="entry name" value="DIENELACTONE HYDROLASE DOMAIN-CONTAINING PROTEIN-RELATED"/>
    <property type="match status" value="1"/>
</dbReference>
<gene>
    <name evidence="3" type="ORF">IPH26_10675</name>
</gene>
<proteinExistence type="predicted"/>
<protein>
    <submittedName>
        <fullName evidence="3">Dienelactone hydrolase family protein</fullName>
    </submittedName>
</protein>
<evidence type="ECO:0000259" key="2">
    <source>
        <dbReference type="Pfam" id="PF12146"/>
    </source>
</evidence>
<name>A0A9D7HU69_9PROT</name>
<reference evidence="3" key="1">
    <citation type="submission" date="2020-10" db="EMBL/GenBank/DDBJ databases">
        <title>Connecting structure to function with the recovery of over 1000 high-quality activated sludge metagenome-assembled genomes encoding full-length rRNA genes using long-read sequencing.</title>
        <authorList>
            <person name="Singleton C.M."/>
            <person name="Petriglieri F."/>
            <person name="Kristensen J.M."/>
            <person name="Kirkegaard R.H."/>
            <person name="Michaelsen T.Y."/>
            <person name="Andersen M.H."/>
            <person name="Karst S.M."/>
            <person name="Dueholm M.S."/>
            <person name="Nielsen P.H."/>
            <person name="Albertsen M."/>
        </authorList>
    </citation>
    <scope>NUCLEOTIDE SEQUENCE</scope>
    <source>
        <strain evidence="3">Bjer_18-Q3-R1-45_BAT3C.347</strain>
    </source>
</reference>
<dbReference type="Pfam" id="PF12146">
    <property type="entry name" value="Hydrolase_4"/>
    <property type="match status" value="1"/>
</dbReference>
<evidence type="ECO:0000313" key="4">
    <source>
        <dbReference type="Proteomes" id="UP000807785"/>
    </source>
</evidence>
<feature type="domain" description="Serine aminopeptidase S33" evidence="2">
    <location>
        <begin position="3"/>
        <end position="155"/>
    </location>
</feature>
<dbReference type="InterPro" id="IPR050261">
    <property type="entry name" value="FrsA_esterase"/>
</dbReference>
<comment type="caution">
    <text evidence="3">The sequence shown here is derived from an EMBL/GenBank/DDBJ whole genome shotgun (WGS) entry which is preliminary data.</text>
</comment>